<dbReference type="InterPro" id="IPR036890">
    <property type="entry name" value="HATPase_C_sf"/>
</dbReference>
<keyword evidence="7" id="KW-0067">ATP-binding</keyword>
<dbReference type="InterPro" id="IPR004358">
    <property type="entry name" value="Sig_transdc_His_kin-like_C"/>
</dbReference>
<dbReference type="Pfam" id="PF02518">
    <property type="entry name" value="HATPase_c"/>
    <property type="match status" value="1"/>
</dbReference>
<feature type="domain" description="Histidine kinase" evidence="9">
    <location>
        <begin position="180"/>
        <end position="389"/>
    </location>
</feature>
<evidence type="ECO:0000256" key="8">
    <source>
        <dbReference type="ARBA" id="ARBA00023012"/>
    </source>
</evidence>
<dbReference type="SUPFAM" id="SSF47384">
    <property type="entry name" value="Homodimeric domain of signal transducing histidine kinase"/>
    <property type="match status" value="1"/>
</dbReference>
<dbReference type="PANTHER" id="PTHR42878">
    <property type="entry name" value="TWO-COMPONENT HISTIDINE KINASE"/>
    <property type="match status" value="1"/>
</dbReference>
<evidence type="ECO:0000256" key="2">
    <source>
        <dbReference type="ARBA" id="ARBA00012438"/>
    </source>
</evidence>
<dbReference type="PROSITE" id="PS50109">
    <property type="entry name" value="HIS_KIN"/>
    <property type="match status" value="1"/>
</dbReference>
<dbReference type="Gene3D" id="1.10.287.130">
    <property type="match status" value="1"/>
</dbReference>
<dbReference type="CDD" id="cd00075">
    <property type="entry name" value="HATPase"/>
    <property type="match status" value="1"/>
</dbReference>
<dbReference type="InterPro" id="IPR003594">
    <property type="entry name" value="HATPase_dom"/>
</dbReference>
<dbReference type="InterPro" id="IPR003661">
    <property type="entry name" value="HisK_dim/P_dom"/>
</dbReference>
<evidence type="ECO:0000256" key="1">
    <source>
        <dbReference type="ARBA" id="ARBA00000085"/>
    </source>
</evidence>
<dbReference type="EC" id="2.7.13.3" evidence="2"/>
<organism evidence="10 11">
    <name type="scientific">Aquimarina litoralis</name>
    <dbReference type="NCBI Taxonomy" id="584605"/>
    <lineage>
        <taxon>Bacteria</taxon>
        <taxon>Pseudomonadati</taxon>
        <taxon>Bacteroidota</taxon>
        <taxon>Flavobacteriia</taxon>
        <taxon>Flavobacteriales</taxon>
        <taxon>Flavobacteriaceae</taxon>
        <taxon>Aquimarina</taxon>
    </lineage>
</organism>
<evidence type="ECO:0000313" key="11">
    <source>
        <dbReference type="Proteomes" id="UP001501758"/>
    </source>
</evidence>
<dbReference type="PRINTS" id="PR00344">
    <property type="entry name" value="BCTRLSENSOR"/>
</dbReference>
<keyword evidence="5" id="KW-0547">Nucleotide-binding</keyword>
<dbReference type="PANTHER" id="PTHR42878:SF7">
    <property type="entry name" value="SENSOR HISTIDINE KINASE GLRK"/>
    <property type="match status" value="1"/>
</dbReference>
<evidence type="ECO:0000256" key="5">
    <source>
        <dbReference type="ARBA" id="ARBA00022741"/>
    </source>
</evidence>
<dbReference type="InterPro" id="IPR050351">
    <property type="entry name" value="BphY/WalK/GraS-like"/>
</dbReference>
<keyword evidence="11" id="KW-1185">Reference proteome</keyword>
<dbReference type="InterPro" id="IPR005467">
    <property type="entry name" value="His_kinase_dom"/>
</dbReference>
<gene>
    <name evidence="10" type="ORF">GCM10009430_00360</name>
</gene>
<keyword evidence="8" id="KW-0902">Two-component regulatory system</keyword>
<dbReference type="CDD" id="cd00082">
    <property type="entry name" value="HisKA"/>
    <property type="match status" value="1"/>
</dbReference>
<protein>
    <recommendedName>
        <fullName evidence="2">histidine kinase</fullName>
        <ecNumber evidence="2">2.7.13.3</ecNumber>
    </recommendedName>
</protein>
<comment type="catalytic activity">
    <reaction evidence="1">
        <text>ATP + protein L-histidine = ADP + protein N-phospho-L-histidine.</text>
        <dbReference type="EC" id="2.7.13.3"/>
    </reaction>
</comment>
<evidence type="ECO:0000313" key="10">
    <source>
        <dbReference type="EMBL" id="GAA0711126.1"/>
    </source>
</evidence>
<dbReference type="Proteomes" id="UP001501758">
    <property type="component" value="Unassembled WGS sequence"/>
</dbReference>
<evidence type="ECO:0000259" key="9">
    <source>
        <dbReference type="PROSITE" id="PS50109"/>
    </source>
</evidence>
<dbReference type="SMART" id="SM00387">
    <property type="entry name" value="HATPase_c"/>
    <property type="match status" value="1"/>
</dbReference>
<evidence type="ECO:0000256" key="6">
    <source>
        <dbReference type="ARBA" id="ARBA00022777"/>
    </source>
</evidence>
<dbReference type="SMART" id="SM00388">
    <property type="entry name" value="HisKA"/>
    <property type="match status" value="1"/>
</dbReference>
<dbReference type="Pfam" id="PF00512">
    <property type="entry name" value="HisKA"/>
    <property type="match status" value="1"/>
</dbReference>
<accession>A0ABP3TKN7</accession>
<evidence type="ECO:0000256" key="7">
    <source>
        <dbReference type="ARBA" id="ARBA00022840"/>
    </source>
</evidence>
<evidence type="ECO:0000256" key="4">
    <source>
        <dbReference type="ARBA" id="ARBA00022679"/>
    </source>
</evidence>
<dbReference type="RefSeq" id="WP_343909330.1">
    <property type="nucleotide sequence ID" value="NZ_BAAAGE010000001.1"/>
</dbReference>
<proteinExistence type="predicted"/>
<dbReference type="InterPro" id="IPR036097">
    <property type="entry name" value="HisK_dim/P_sf"/>
</dbReference>
<keyword evidence="6" id="KW-0418">Kinase</keyword>
<keyword evidence="4" id="KW-0808">Transferase</keyword>
<evidence type="ECO:0000256" key="3">
    <source>
        <dbReference type="ARBA" id="ARBA00022553"/>
    </source>
</evidence>
<comment type="caution">
    <text evidence="10">The sequence shown here is derived from an EMBL/GenBank/DDBJ whole genome shotgun (WGS) entry which is preliminary data.</text>
</comment>
<dbReference type="Gene3D" id="3.30.565.10">
    <property type="entry name" value="Histidine kinase-like ATPase, C-terminal domain"/>
    <property type="match status" value="1"/>
</dbReference>
<keyword evidence="3" id="KW-0597">Phosphoprotein</keyword>
<name>A0ABP3TKN7_9FLAO</name>
<sequence>MSVNINKHIADILQLYEFSMAIGKTLDFQKNCDNFLKLLLARKNLSGCCVISKEGDDFTRSYAYPEGLVDDSMIEHSGFLTDCFKDDTIKTGMFEDDKKEMVSSCRTQGSWLFFNLQNDKGLMLMNHKGTPFNQVEINQLTPIMEKFSISLKACESFMRRDNLLKRLTKQNKELREYTQVISHDLKSPLRNIVTLIAWTKEDGENLQDDVMQNLESIEDNIEKMDNLIKGLHAYSTIDKFEENDKEIEVAPFLDGIIESLEVPENIEIMVDSNISTLSIHPTLFQNLFQHLISNAVNSIDEENKKGKISINIKGEETQLKCSVQDNGKGIPEKYQERVFELFESIDSKKECVGIGLPIIKKIIDYYDGDLLLESEEGKGTTFSFSLKKE</sequence>
<dbReference type="SUPFAM" id="SSF55874">
    <property type="entry name" value="ATPase domain of HSP90 chaperone/DNA topoisomerase II/histidine kinase"/>
    <property type="match status" value="1"/>
</dbReference>
<dbReference type="EMBL" id="BAAAGE010000001">
    <property type="protein sequence ID" value="GAA0711126.1"/>
    <property type="molecule type" value="Genomic_DNA"/>
</dbReference>
<reference evidence="11" key="1">
    <citation type="journal article" date="2019" name="Int. J. Syst. Evol. Microbiol.">
        <title>The Global Catalogue of Microorganisms (GCM) 10K type strain sequencing project: providing services to taxonomists for standard genome sequencing and annotation.</title>
        <authorList>
            <consortium name="The Broad Institute Genomics Platform"/>
            <consortium name="The Broad Institute Genome Sequencing Center for Infectious Disease"/>
            <person name="Wu L."/>
            <person name="Ma J."/>
        </authorList>
    </citation>
    <scope>NUCLEOTIDE SEQUENCE [LARGE SCALE GENOMIC DNA]</scope>
    <source>
        <strain evidence="11">JCM 15974</strain>
    </source>
</reference>